<dbReference type="Pfam" id="PF01084">
    <property type="entry name" value="Ribosomal_S18"/>
    <property type="match status" value="1"/>
</dbReference>
<dbReference type="InterPro" id="IPR036870">
    <property type="entry name" value="Ribosomal_bS18_sf"/>
</dbReference>
<dbReference type="EMBL" id="AAZO01004201">
    <property type="status" value="NOT_ANNOTATED_CDS"/>
    <property type="molecule type" value="Genomic_DNA"/>
</dbReference>
<dbReference type="AlphaFoldDB" id="E0VPL2"/>
<dbReference type="GO" id="GO:0070181">
    <property type="term" value="F:small ribosomal subunit rRNA binding"/>
    <property type="evidence" value="ECO:0007669"/>
    <property type="project" value="TreeGrafter"/>
</dbReference>
<dbReference type="OrthoDB" id="10054543at2759"/>
<reference evidence="4" key="3">
    <citation type="submission" date="2021-02" db="UniProtKB">
        <authorList>
            <consortium name="EnsemblMetazoa"/>
        </authorList>
    </citation>
    <scope>IDENTIFICATION</scope>
    <source>
        <strain evidence="4">USDA</strain>
    </source>
</reference>
<dbReference type="EMBL" id="DS235366">
    <property type="protein sequence ID" value="EEB15318.1"/>
    <property type="molecule type" value="Genomic_DNA"/>
</dbReference>
<reference evidence="3" key="1">
    <citation type="submission" date="2007-04" db="EMBL/GenBank/DDBJ databases">
        <title>Annotation of Pediculus humanus corporis strain USDA.</title>
        <authorList>
            <person name="Kirkness E."/>
            <person name="Hannick L."/>
            <person name="Hass B."/>
            <person name="Bruggner R."/>
            <person name="Lawson D."/>
            <person name="Bidwell S."/>
            <person name="Joardar V."/>
            <person name="Caler E."/>
            <person name="Walenz B."/>
            <person name="Inman J."/>
            <person name="Schobel S."/>
            <person name="Galinsky K."/>
            <person name="Amedeo P."/>
            <person name="Strausberg R."/>
        </authorList>
    </citation>
    <scope>NUCLEOTIDE SEQUENCE</scope>
    <source>
        <strain evidence="3">USDA</strain>
    </source>
</reference>
<evidence type="ECO:0000313" key="4">
    <source>
        <dbReference type="EnsemblMetazoa" id="PHUM361390-PA"/>
    </source>
</evidence>
<dbReference type="HOGENOM" id="CLU_107628_1_0_1"/>
<dbReference type="STRING" id="121224.E0VPL2"/>
<dbReference type="InterPro" id="IPR001648">
    <property type="entry name" value="Ribosomal_bS18"/>
</dbReference>
<keyword evidence="2" id="KW-0687">Ribonucleoprotein</keyword>
<evidence type="ECO:0000256" key="2">
    <source>
        <dbReference type="ARBA" id="ARBA00023274"/>
    </source>
</evidence>
<keyword evidence="1 3" id="KW-0689">Ribosomal protein</keyword>
<dbReference type="VEuPathDB" id="VectorBase:PHUM361390"/>
<dbReference type="eggNOG" id="KOG3162">
    <property type="taxonomic scope" value="Eukaryota"/>
</dbReference>
<dbReference type="Proteomes" id="UP000009046">
    <property type="component" value="Unassembled WGS sequence"/>
</dbReference>
<dbReference type="GO" id="GO:0005763">
    <property type="term" value="C:mitochondrial small ribosomal subunit"/>
    <property type="evidence" value="ECO:0007669"/>
    <property type="project" value="TreeGrafter"/>
</dbReference>
<organism>
    <name type="scientific">Pediculus humanus subsp. corporis</name>
    <name type="common">Body louse</name>
    <dbReference type="NCBI Taxonomy" id="121224"/>
    <lineage>
        <taxon>Eukaryota</taxon>
        <taxon>Metazoa</taxon>
        <taxon>Ecdysozoa</taxon>
        <taxon>Arthropoda</taxon>
        <taxon>Hexapoda</taxon>
        <taxon>Insecta</taxon>
        <taxon>Pterygota</taxon>
        <taxon>Neoptera</taxon>
        <taxon>Paraneoptera</taxon>
        <taxon>Psocodea</taxon>
        <taxon>Troctomorpha</taxon>
        <taxon>Phthiraptera</taxon>
        <taxon>Anoplura</taxon>
        <taxon>Pediculidae</taxon>
        <taxon>Pediculus</taxon>
    </lineage>
</organism>
<dbReference type="PANTHER" id="PTHR13479:SF66">
    <property type="entry name" value="LARGE RIBOSOMAL SUBUNIT PROTEIN ML66"/>
    <property type="match status" value="1"/>
</dbReference>
<dbReference type="Gene3D" id="4.10.640.10">
    <property type="entry name" value="Ribosomal protein S18"/>
    <property type="match status" value="1"/>
</dbReference>
<dbReference type="InParanoid" id="E0VPL2"/>
<dbReference type="FunCoup" id="E0VPL2">
    <property type="interactions" value="208"/>
</dbReference>
<protein>
    <submittedName>
        <fullName evidence="3">Mitochondrial 28S ribosomal protein S18A, putative</fullName>
    </submittedName>
</protein>
<sequence length="185" mass="21490">MIRTILRNTINNTDKFRGPVLKNFHISAITRLKEIVVSKPDEKTTVIEGKYVDSPRVPFLIKHDSNSKKCILCQLQLNIKHTDVLILSQFITSEGEIMQRRDIGICKDQYRLIKNLIYMAQHSGLLPAPPRISPKKPYHYLKTYYDEKTINIRPKKTIFANKLHKLKLGPIEKLRVRPEKGVIGY</sequence>
<proteinExistence type="predicted"/>
<dbReference type="SUPFAM" id="SSF46911">
    <property type="entry name" value="Ribosomal protein S18"/>
    <property type="match status" value="1"/>
</dbReference>
<accession>E0VPL2</accession>
<name>E0VPL2_PEDHC</name>
<dbReference type="CTD" id="8232158"/>
<gene>
    <name evidence="4" type="primary">8232158</name>
    <name evidence="3" type="ORF">Phum_PHUM361390</name>
</gene>
<dbReference type="RefSeq" id="XP_002428056.1">
    <property type="nucleotide sequence ID" value="XM_002428011.1"/>
</dbReference>
<dbReference type="EnsemblMetazoa" id="PHUM361390-RA">
    <property type="protein sequence ID" value="PHUM361390-PA"/>
    <property type="gene ID" value="PHUM361390"/>
</dbReference>
<dbReference type="GO" id="GO:0032543">
    <property type="term" value="P:mitochondrial translation"/>
    <property type="evidence" value="ECO:0007669"/>
    <property type="project" value="TreeGrafter"/>
</dbReference>
<evidence type="ECO:0000256" key="1">
    <source>
        <dbReference type="ARBA" id="ARBA00022980"/>
    </source>
</evidence>
<evidence type="ECO:0000313" key="5">
    <source>
        <dbReference type="Proteomes" id="UP000009046"/>
    </source>
</evidence>
<dbReference type="GeneID" id="8232158"/>
<dbReference type="GO" id="GO:0003735">
    <property type="term" value="F:structural constituent of ribosome"/>
    <property type="evidence" value="ECO:0007669"/>
    <property type="project" value="InterPro"/>
</dbReference>
<evidence type="ECO:0000313" key="3">
    <source>
        <dbReference type="EMBL" id="EEB15318.1"/>
    </source>
</evidence>
<dbReference type="PANTHER" id="PTHR13479">
    <property type="entry name" value="30S RIBOSOMAL PROTEIN S18"/>
    <property type="match status" value="1"/>
</dbReference>
<dbReference type="OMA" id="WDERTID"/>
<keyword evidence="5" id="KW-1185">Reference proteome</keyword>
<dbReference type="KEGG" id="phu:Phum_PHUM361390"/>
<reference evidence="3" key="2">
    <citation type="submission" date="2007-04" db="EMBL/GenBank/DDBJ databases">
        <title>The genome of the human body louse.</title>
        <authorList>
            <consortium name="The Human Body Louse Genome Consortium"/>
            <person name="Kirkness E."/>
            <person name="Walenz B."/>
            <person name="Hass B."/>
            <person name="Bruggner R."/>
            <person name="Strausberg R."/>
        </authorList>
    </citation>
    <scope>NUCLEOTIDE SEQUENCE</scope>
    <source>
        <strain evidence="3">USDA</strain>
    </source>
</reference>